<dbReference type="CDD" id="cd17546">
    <property type="entry name" value="REC_hyHK_CKI1_RcsC-like"/>
    <property type="match status" value="1"/>
</dbReference>
<keyword evidence="12" id="KW-0812">Transmembrane</keyword>
<dbReference type="PROSITE" id="PS50110">
    <property type="entry name" value="RESPONSE_REGULATORY"/>
    <property type="match status" value="1"/>
</dbReference>
<dbReference type="SMART" id="SM00387">
    <property type="entry name" value="HATPase_c"/>
    <property type="match status" value="1"/>
</dbReference>
<organism evidence="15 16">
    <name type="scientific">Polynucleobacter cosmopolitanus</name>
    <dbReference type="NCBI Taxonomy" id="351345"/>
    <lineage>
        <taxon>Bacteria</taxon>
        <taxon>Pseudomonadati</taxon>
        <taxon>Pseudomonadota</taxon>
        <taxon>Betaproteobacteria</taxon>
        <taxon>Burkholderiales</taxon>
        <taxon>Burkholderiaceae</taxon>
        <taxon>Polynucleobacter</taxon>
    </lineage>
</organism>
<dbReference type="Gene3D" id="1.10.287.130">
    <property type="match status" value="1"/>
</dbReference>
<keyword evidence="12" id="KW-1133">Transmembrane helix</keyword>
<keyword evidence="4" id="KW-0808">Transferase</keyword>
<feature type="domain" description="Response regulatory" evidence="14">
    <location>
        <begin position="302"/>
        <end position="417"/>
    </location>
</feature>
<dbReference type="PROSITE" id="PS50109">
    <property type="entry name" value="HIS_KIN"/>
    <property type="match status" value="1"/>
</dbReference>
<comment type="function">
    <text evidence="9">Member of the two-component regulatory system BvgS/BvgA. Phosphorylates BvgA via a four-step phosphorelay in response to environmental signals.</text>
</comment>
<dbReference type="SUPFAM" id="SSF52172">
    <property type="entry name" value="CheY-like"/>
    <property type="match status" value="1"/>
</dbReference>
<dbReference type="PRINTS" id="PR00344">
    <property type="entry name" value="BCTRLSENSOR"/>
</dbReference>
<dbReference type="CDD" id="cd00082">
    <property type="entry name" value="HisKA"/>
    <property type="match status" value="1"/>
</dbReference>
<dbReference type="Pfam" id="PF00072">
    <property type="entry name" value="Response_reg"/>
    <property type="match status" value="1"/>
</dbReference>
<keyword evidence="12" id="KW-0472">Membrane</keyword>
<dbReference type="InterPro" id="IPR011006">
    <property type="entry name" value="CheY-like_superfamily"/>
</dbReference>
<dbReference type="SMART" id="SM00388">
    <property type="entry name" value="HisKA"/>
    <property type="match status" value="1"/>
</dbReference>
<evidence type="ECO:0000256" key="6">
    <source>
        <dbReference type="ARBA" id="ARBA00022777"/>
    </source>
</evidence>
<dbReference type="AlphaFoldDB" id="A0A229FUZ9"/>
<dbReference type="Pfam" id="PF00512">
    <property type="entry name" value="HisKA"/>
    <property type="match status" value="1"/>
</dbReference>
<sequence>MLNEHPLVLFAFLCICLFSLYLLIRNKHWSNLAHKNQQNLSAFQETKNQAISTISHEIRTPISAILGIQEKLLRNNHLDHSEKTILESAHASAESMLEVLNQLLDLSKIDAGKMKLKTEACNLGNLIKNINRTFSTLAQKNNTTVHCHICPEIAESLIADGTRLGQVLHNLISNAIKFSPNQKVQITTRTLANDHFAQIIYFEVSDNGKGIPQAHIARIFQPYEQYEHSDTEYSQSSTGLGLTIAKQLIAMMGGKLEIDSEEGLGTSVSFTLSFKRSIQQPKYTRSNPTYEKVAPTITHHESVMIVDDHAPSRLITEAQFKDMGYCVHSSACSQQALDKIRETSFDILVTDLTMPIINGDQLAIATHQHYGSKIKIFGITAHTDGAHRLLNPNNVFDFVLIKPASLKDWQLELSLEKTYSMTFKDPADSPHSMLKIIAGEILNYQEKSLDLLQQCLGKQKWVLSEMELKGMAHKLLGGAKLSNDSRLAKICEQFQVKIPQPHRPLFYDLCIALTRSNKLLKKITSAP</sequence>
<dbReference type="OrthoDB" id="9796305at2"/>
<dbReference type="SUPFAM" id="SSF55874">
    <property type="entry name" value="ATPase domain of HSP90 chaperone/DNA topoisomerase II/histidine kinase"/>
    <property type="match status" value="1"/>
</dbReference>
<evidence type="ECO:0000256" key="2">
    <source>
        <dbReference type="ARBA" id="ARBA00012438"/>
    </source>
</evidence>
<dbReference type="Proteomes" id="UP000215188">
    <property type="component" value="Unassembled WGS sequence"/>
</dbReference>
<evidence type="ECO:0000259" key="14">
    <source>
        <dbReference type="PROSITE" id="PS50110"/>
    </source>
</evidence>
<keyword evidence="7" id="KW-0902">Two-component regulatory system</keyword>
<evidence type="ECO:0000313" key="16">
    <source>
        <dbReference type="Proteomes" id="UP000215188"/>
    </source>
</evidence>
<dbReference type="InterPro" id="IPR005467">
    <property type="entry name" value="His_kinase_dom"/>
</dbReference>
<feature type="modified residue" description="4-aspartylphosphate" evidence="11">
    <location>
        <position position="351"/>
    </location>
</feature>
<evidence type="ECO:0000256" key="9">
    <source>
        <dbReference type="ARBA" id="ARBA00058004"/>
    </source>
</evidence>
<evidence type="ECO:0000256" key="8">
    <source>
        <dbReference type="ARBA" id="ARBA00023026"/>
    </source>
</evidence>
<dbReference type="InterPro" id="IPR001789">
    <property type="entry name" value="Sig_transdc_resp-reg_receiver"/>
</dbReference>
<dbReference type="EC" id="2.7.13.3" evidence="2"/>
<dbReference type="InterPro" id="IPR004358">
    <property type="entry name" value="Sig_transdc_His_kin-like_C"/>
</dbReference>
<evidence type="ECO:0000256" key="10">
    <source>
        <dbReference type="ARBA" id="ARBA00070152"/>
    </source>
</evidence>
<feature type="transmembrane region" description="Helical" evidence="12">
    <location>
        <begin position="6"/>
        <end position="24"/>
    </location>
</feature>
<accession>A0A229FUZ9</accession>
<keyword evidence="16" id="KW-1185">Reference proteome</keyword>
<dbReference type="InterPro" id="IPR036097">
    <property type="entry name" value="HisK_dim/P_sf"/>
</dbReference>
<evidence type="ECO:0000256" key="3">
    <source>
        <dbReference type="ARBA" id="ARBA00022553"/>
    </source>
</evidence>
<dbReference type="SMART" id="SM00448">
    <property type="entry name" value="REC"/>
    <property type="match status" value="1"/>
</dbReference>
<dbReference type="EMBL" id="NJGG01000001">
    <property type="protein sequence ID" value="OXL15682.1"/>
    <property type="molecule type" value="Genomic_DNA"/>
</dbReference>
<protein>
    <recommendedName>
        <fullName evidence="10">Virulence sensor protein BvgS</fullName>
        <ecNumber evidence="2">2.7.13.3</ecNumber>
    </recommendedName>
</protein>
<dbReference type="SUPFAM" id="SSF47384">
    <property type="entry name" value="Homodimeric domain of signal transducing histidine kinase"/>
    <property type="match status" value="1"/>
</dbReference>
<keyword evidence="6" id="KW-0418">Kinase</keyword>
<dbReference type="InterPro" id="IPR003594">
    <property type="entry name" value="HATPase_dom"/>
</dbReference>
<evidence type="ECO:0000256" key="1">
    <source>
        <dbReference type="ARBA" id="ARBA00000085"/>
    </source>
</evidence>
<dbReference type="InterPro" id="IPR003661">
    <property type="entry name" value="HisK_dim/P_dom"/>
</dbReference>
<evidence type="ECO:0000256" key="4">
    <source>
        <dbReference type="ARBA" id="ARBA00022679"/>
    </source>
</evidence>
<dbReference type="InterPro" id="IPR036890">
    <property type="entry name" value="HATPase_C_sf"/>
</dbReference>
<dbReference type="PANTHER" id="PTHR43047">
    <property type="entry name" value="TWO-COMPONENT HISTIDINE PROTEIN KINASE"/>
    <property type="match status" value="1"/>
</dbReference>
<dbReference type="RefSeq" id="WP_089514721.1">
    <property type="nucleotide sequence ID" value="NZ_NJGG01000001.1"/>
</dbReference>
<keyword evidence="3 11" id="KW-0597">Phosphoprotein</keyword>
<evidence type="ECO:0000256" key="5">
    <source>
        <dbReference type="ARBA" id="ARBA00022729"/>
    </source>
</evidence>
<dbReference type="Gene3D" id="3.40.50.2300">
    <property type="match status" value="1"/>
</dbReference>
<evidence type="ECO:0000256" key="11">
    <source>
        <dbReference type="PROSITE-ProRule" id="PRU00169"/>
    </source>
</evidence>
<dbReference type="Pfam" id="PF02518">
    <property type="entry name" value="HATPase_c"/>
    <property type="match status" value="1"/>
</dbReference>
<evidence type="ECO:0000313" key="15">
    <source>
        <dbReference type="EMBL" id="OXL15682.1"/>
    </source>
</evidence>
<evidence type="ECO:0000256" key="12">
    <source>
        <dbReference type="SAM" id="Phobius"/>
    </source>
</evidence>
<comment type="catalytic activity">
    <reaction evidence="1">
        <text>ATP + protein L-histidine = ADP + protein N-phospho-L-histidine.</text>
        <dbReference type="EC" id="2.7.13.3"/>
    </reaction>
</comment>
<evidence type="ECO:0000259" key="13">
    <source>
        <dbReference type="PROSITE" id="PS50109"/>
    </source>
</evidence>
<dbReference type="Gene3D" id="3.30.565.10">
    <property type="entry name" value="Histidine kinase-like ATPase, C-terminal domain"/>
    <property type="match status" value="1"/>
</dbReference>
<feature type="domain" description="Histidine kinase" evidence="13">
    <location>
        <begin position="53"/>
        <end position="276"/>
    </location>
</feature>
<reference evidence="15 16" key="1">
    <citation type="submission" date="2017-06" db="EMBL/GenBank/DDBJ databases">
        <title>Reclassification of a Polynucleobacter cosmopolitanus strain isolated from tropical Lake Victoria as Polynucleobacter victoriensis comb. nov.</title>
        <authorList>
            <person name="Hahn M.W."/>
        </authorList>
    </citation>
    <scope>NUCLEOTIDE SEQUENCE [LARGE SCALE GENOMIC DNA]</scope>
    <source>
        <strain evidence="15 16">MWH-MoIso2</strain>
    </source>
</reference>
<evidence type="ECO:0000256" key="7">
    <source>
        <dbReference type="ARBA" id="ARBA00023012"/>
    </source>
</evidence>
<keyword evidence="5" id="KW-0732">Signal</keyword>
<dbReference type="FunFam" id="3.30.565.10:FF:000010">
    <property type="entry name" value="Sensor histidine kinase RcsC"/>
    <property type="match status" value="1"/>
</dbReference>
<proteinExistence type="predicted"/>
<name>A0A229FUZ9_9BURK</name>
<dbReference type="GO" id="GO:0000155">
    <property type="term" value="F:phosphorelay sensor kinase activity"/>
    <property type="evidence" value="ECO:0007669"/>
    <property type="project" value="InterPro"/>
</dbReference>
<keyword evidence="8" id="KW-0843">Virulence</keyword>
<comment type="caution">
    <text evidence="15">The sequence shown here is derived from an EMBL/GenBank/DDBJ whole genome shotgun (WGS) entry which is preliminary data.</text>
</comment>
<gene>
    <name evidence="15" type="ORF">AOC33_00860</name>
</gene>